<protein>
    <submittedName>
        <fullName evidence="1">Uncharacterized membrane protein (UPF0182 family)</fullName>
    </submittedName>
</protein>
<dbReference type="AlphaFoldDB" id="A0AAJ1U0H0"/>
<gene>
    <name evidence="1" type="ORF">QO001_006028</name>
</gene>
<accession>A0AAJ1U0H0</accession>
<dbReference type="EMBL" id="JAUSWL010000021">
    <property type="protein sequence ID" value="MDQ0547073.1"/>
    <property type="molecule type" value="Genomic_DNA"/>
</dbReference>
<sequence length="93" mass="10773">MADREATDLQKAIIDEDFFLRGRIISHYSHAGFLLGDFSVKCHTLGLYQVDDFRFPYRLESKLAVVREISRSVVAIQKYESRINGLIDEIFAF</sequence>
<name>A0AAJ1U0H0_9HYPH</name>
<evidence type="ECO:0000313" key="2">
    <source>
        <dbReference type="Proteomes" id="UP001223420"/>
    </source>
</evidence>
<reference evidence="1" key="1">
    <citation type="submission" date="2023-07" db="EMBL/GenBank/DDBJ databases">
        <title>Genomic Encyclopedia of Type Strains, Phase IV (KMG-IV): sequencing the most valuable type-strain genomes for metagenomic binning, comparative biology and taxonomic classification.</title>
        <authorList>
            <person name="Goeker M."/>
        </authorList>
    </citation>
    <scope>NUCLEOTIDE SEQUENCE</scope>
    <source>
        <strain evidence="1">DSM 19569</strain>
    </source>
</reference>
<dbReference type="RefSeq" id="WP_210160728.1">
    <property type="nucleotide sequence ID" value="NZ_JAJALK010000020.1"/>
</dbReference>
<dbReference type="Proteomes" id="UP001223420">
    <property type="component" value="Unassembled WGS sequence"/>
</dbReference>
<organism evidence="1 2">
    <name type="scientific">Methylobacterium brachiatum</name>
    <dbReference type="NCBI Taxonomy" id="269660"/>
    <lineage>
        <taxon>Bacteria</taxon>
        <taxon>Pseudomonadati</taxon>
        <taxon>Pseudomonadota</taxon>
        <taxon>Alphaproteobacteria</taxon>
        <taxon>Hyphomicrobiales</taxon>
        <taxon>Methylobacteriaceae</taxon>
        <taxon>Methylobacterium</taxon>
    </lineage>
</organism>
<comment type="caution">
    <text evidence="1">The sequence shown here is derived from an EMBL/GenBank/DDBJ whole genome shotgun (WGS) entry which is preliminary data.</text>
</comment>
<evidence type="ECO:0000313" key="1">
    <source>
        <dbReference type="EMBL" id="MDQ0547073.1"/>
    </source>
</evidence>
<proteinExistence type="predicted"/>